<comment type="caution">
    <text evidence="2">The sequence shown here is derived from an EMBL/GenBank/DDBJ whole genome shotgun (WGS) entry which is preliminary data.</text>
</comment>
<reference evidence="2" key="1">
    <citation type="submission" date="2021-06" db="EMBL/GenBank/DDBJ databases">
        <authorList>
            <person name="Hodson N. C."/>
            <person name="Mongue J. A."/>
            <person name="Jaron S. K."/>
        </authorList>
    </citation>
    <scope>NUCLEOTIDE SEQUENCE</scope>
</reference>
<accession>A0A8J2PR83</accession>
<feature type="region of interest" description="Disordered" evidence="1">
    <location>
        <begin position="37"/>
        <end position="78"/>
    </location>
</feature>
<dbReference type="EMBL" id="CAJVCH010555941">
    <property type="protein sequence ID" value="CAG7830459.1"/>
    <property type="molecule type" value="Genomic_DNA"/>
</dbReference>
<proteinExistence type="predicted"/>
<dbReference type="AlphaFoldDB" id="A0A8J2PR83"/>
<organism evidence="2 3">
    <name type="scientific">Allacma fusca</name>
    <dbReference type="NCBI Taxonomy" id="39272"/>
    <lineage>
        <taxon>Eukaryota</taxon>
        <taxon>Metazoa</taxon>
        <taxon>Ecdysozoa</taxon>
        <taxon>Arthropoda</taxon>
        <taxon>Hexapoda</taxon>
        <taxon>Collembola</taxon>
        <taxon>Symphypleona</taxon>
        <taxon>Sminthuridae</taxon>
        <taxon>Allacma</taxon>
    </lineage>
</organism>
<dbReference type="Proteomes" id="UP000708208">
    <property type="component" value="Unassembled WGS sequence"/>
</dbReference>
<protein>
    <submittedName>
        <fullName evidence="2">Uncharacterized protein</fullName>
    </submittedName>
</protein>
<keyword evidence="3" id="KW-1185">Reference proteome</keyword>
<gene>
    <name evidence="2" type="ORF">AFUS01_LOCUS40259</name>
</gene>
<evidence type="ECO:0000313" key="2">
    <source>
        <dbReference type="EMBL" id="CAG7830459.1"/>
    </source>
</evidence>
<evidence type="ECO:0000313" key="3">
    <source>
        <dbReference type="Proteomes" id="UP000708208"/>
    </source>
</evidence>
<sequence length="78" mass="8419">MAAIQIKIVNKSKVTLRGNGAPPSMRVIDIYGEQDNELKDSSTNFDDLADGDNEPPPGNITRRDSAQSEGSSEDLDVN</sequence>
<name>A0A8J2PR83_9HEXA</name>
<evidence type="ECO:0000256" key="1">
    <source>
        <dbReference type="SAM" id="MobiDB-lite"/>
    </source>
</evidence>